<dbReference type="PATRIC" id="fig|1265816.5.peg.2394"/>
<accession>W7D430</accession>
<protein>
    <submittedName>
        <fullName evidence="2">ABC transporter permease</fullName>
    </submittedName>
</protein>
<keyword evidence="3" id="KW-1185">Reference proteome</keyword>
<dbReference type="EMBL" id="AODL01000021">
    <property type="protein sequence ID" value="EUJ43720.1"/>
    <property type="molecule type" value="Genomic_DNA"/>
</dbReference>
<evidence type="ECO:0000256" key="1">
    <source>
        <dbReference type="SAM" id="Phobius"/>
    </source>
</evidence>
<dbReference type="AlphaFoldDB" id="W7D430"/>
<keyword evidence="1" id="KW-0472">Membrane</keyword>
<name>W7D430_9LIST</name>
<keyword evidence="1" id="KW-0812">Transmembrane</keyword>
<proteinExistence type="predicted"/>
<evidence type="ECO:0000313" key="2">
    <source>
        <dbReference type="EMBL" id="EUJ43720.1"/>
    </source>
</evidence>
<comment type="caution">
    <text evidence="2">The sequence shown here is derived from an EMBL/GenBank/DDBJ whole genome shotgun (WGS) entry which is preliminary data.</text>
</comment>
<gene>
    <name evidence="2" type="ORF">PRIP_12144</name>
</gene>
<feature type="transmembrane region" description="Helical" evidence="1">
    <location>
        <begin position="28"/>
        <end position="46"/>
    </location>
</feature>
<dbReference type="Proteomes" id="UP000019248">
    <property type="component" value="Unassembled WGS sequence"/>
</dbReference>
<sequence length="53" mass="6160">MDFFKYASPINFAIPSDRLTSWMNSTDVWISVIALVVFVTLTFVLYKKKDLKV</sequence>
<organism evidence="2 3">
    <name type="scientific">Listeria riparia FSL S10-1204</name>
    <dbReference type="NCBI Taxonomy" id="1265816"/>
    <lineage>
        <taxon>Bacteria</taxon>
        <taxon>Bacillati</taxon>
        <taxon>Bacillota</taxon>
        <taxon>Bacilli</taxon>
        <taxon>Bacillales</taxon>
        <taxon>Listeriaceae</taxon>
        <taxon>Listeria</taxon>
    </lineage>
</organism>
<evidence type="ECO:0000313" key="3">
    <source>
        <dbReference type="Proteomes" id="UP000019248"/>
    </source>
</evidence>
<keyword evidence="1" id="KW-1133">Transmembrane helix</keyword>
<reference evidence="2 3" key="1">
    <citation type="journal article" date="2014" name="Int. J. Syst. Evol. Microbiol.">
        <title>Listeria floridensis sp. nov., Listeria aquatica sp. nov., Listeria cornellensis sp. nov., Listeria riparia sp. nov. and Listeria grandensis sp. nov., from agricultural and natural environments.</title>
        <authorList>
            <person name="den Bakker H.C."/>
            <person name="Warchocki S."/>
            <person name="Wright E.M."/>
            <person name="Allred A.F."/>
            <person name="Ahlstrom C."/>
            <person name="Manuel C.S."/>
            <person name="Stasiewicz M.J."/>
            <person name="Burrell A."/>
            <person name="Roof S."/>
            <person name="Strawn L."/>
            <person name="Fortes E.D."/>
            <person name="Nightingale K.K."/>
            <person name="Kephart D."/>
            <person name="Wiedmann M."/>
        </authorList>
    </citation>
    <scope>NUCLEOTIDE SEQUENCE [LARGE SCALE GENOMIC DNA]</scope>
    <source>
        <strain evidence="2 3">FSL S10-1204</strain>
    </source>
</reference>